<organism evidence="9 10">
    <name type="scientific">Geodia barretti</name>
    <name type="common">Barrett's horny sponge</name>
    <dbReference type="NCBI Taxonomy" id="519541"/>
    <lineage>
        <taxon>Eukaryota</taxon>
        <taxon>Metazoa</taxon>
        <taxon>Porifera</taxon>
        <taxon>Demospongiae</taxon>
        <taxon>Heteroscleromorpha</taxon>
        <taxon>Tetractinellida</taxon>
        <taxon>Astrophorina</taxon>
        <taxon>Geodiidae</taxon>
        <taxon>Geodia</taxon>
    </lineage>
</organism>
<feature type="region of interest" description="Disordered" evidence="6">
    <location>
        <begin position="81"/>
        <end position="104"/>
    </location>
</feature>
<dbReference type="InterPro" id="IPR036236">
    <property type="entry name" value="Znf_C2H2_sf"/>
</dbReference>
<dbReference type="InterPro" id="IPR000690">
    <property type="entry name" value="Matrin/U1-C_Znf_C2H2"/>
</dbReference>
<dbReference type="PANTHER" id="PTHR13173:SF10">
    <property type="entry name" value="WW DOMAIN-BINDING PROTEIN 4"/>
    <property type="match status" value="1"/>
</dbReference>
<dbReference type="InterPro" id="IPR001202">
    <property type="entry name" value="WW_dom"/>
</dbReference>
<evidence type="ECO:0000256" key="4">
    <source>
        <dbReference type="ARBA" id="ARBA00022833"/>
    </source>
</evidence>
<feature type="region of interest" description="Disordered" evidence="6">
    <location>
        <begin position="175"/>
        <end position="323"/>
    </location>
</feature>
<dbReference type="Pfam" id="PF06220">
    <property type="entry name" value="zf-U1"/>
    <property type="match status" value="1"/>
</dbReference>
<reference evidence="9" key="1">
    <citation type="submission" date="2023-03" db="EMBL/GenBank/DDBJ databases">
        <authorList>
            <person name="Steffen K."/>
            <person name="Cardenas P."/>
        </authorList>
    </citation>
    <scope>NUCLEOTIDE SEQUENCE</scope>
</reference>
<evidence type="ECO:0000256" key="2">
    <source>
        <dbReference type="ARBA" id="ARBA00022723"/>
    </source>
</evidence>
<feature type="domain" description="Matrin-type" evidence="8">
    <location>
        <begin position="11"/>
        <end position="42"/>
    </location>
</feature>
<evidence type="ECO:0000256" key="3">
    <source>
        <dbReference type="ARBA" id="ARBA00022771"/>
    </source>
</evidence>
<evidence type="ECO:0000256" key="6">
    <source>
        <dbReference type="SAM" id="MobiDB-lite"/>
    </source>
</evidence>
<feature type="compositionally biased region" description="Basic and acidic residues" evidence="6">
    <location>
        <begin position="242"/>
        <end position="255"/>
    </location>
</feature>
<dbReference type="InterPro" id="IPR003604">
    <property type="entry name" value="Matrin/U1-like-C_Znf_C2H2"/>
</dbReference>
<dbReference type="PANTHER" id="PTHR13173">
    <property type="entry name" value="WW DOMAIN BINDING PROTEIN 4"/>
    <property type="match status" value="1"/>
</dbReference>
<feature type="domain" description="WW" evidence="7">
    <location>
        <begin position="145"/>
        <end position="178"/>
    </location>
</feature>
<dbReference type="Gene3D" id="3.30.160.60">
    <property type="entry name" value="Classic Zinc Finger"/>
    <property type="match status" value="1"/>
</dbReference>
<keyword evidence="4" id="KW-0862">Zinc</keyword>
<dbReference type="GO" id="GO:0071011">
    <property type="term" value="C:precatalytic spliceosome"/>
    <property type="evidence" value="ECO:0007669"/>
    <property type="project" value="TreeGrafter"/>
</dbReference>
<dbReference type="Gene3D" id="2.20.70.10">
    <property type="match status" value="1"/>
</dbReference>
<comment type="subcellular location">
    <subcellularLocation>
        <location evidence="1">Nucleus</location>
    </subcellularLocation>
</comment>
<dbReference type="SUPFAM" id="SSF51045">
    <property type="entry name" value="WW domain"/>
    <property type="match status" value="1"/>
</dbReference>
<accession>A0AA35TQ59</accession>
<dbReference type="SUPFAM" id="SSF57667">
    <property type="entry name" value="beta-beta-alpha zinc fingers"/>
    <property type="match status" value="1"/>
</dbReference>
<dbReference type="EMBL" id="CASHTH010003955">
    <property type="protein sequence ID" value="CAI8051706.1"/>
    <property type="molecule type" value="Genomic_DNA"/>
</dbReference>
<comment type="caution">
    <text evidence="9">The sequence shown here is derived from an EMBL/GenBank/DDBJ whole genome shotgun (WGS) entry which is preliminary data.</text>
</comment>
<keyword evidence="2" id="KW-0479">Metal-binding</keyword>
<dbReference type="InterPro" id="IPR013085">
    <property type="entry name" value="U1-CZ_Znf_C2H2"/>
</dbReference>
<dbReference type="PROSITE" id="PS50020">
    <property type="entry name" value="WW_DOMAIN_2"/>
    <property type="match status" value="1"/>
</dbReference>
<keyword evidence="5" id="KW-0539">Nucleus</keyword>
<dbReference type="GO" id="GO:0008270">
    <property type="term" value="F:zinc ion binding"/>
    <property type="evidence" value="ECO:0007669"/>
    <property type="project" value="UniProtKB-KW"/>
</dbReference>
<evidence type="ECO:0000313" key="10">
    <source>
        <dbReference type="Proteomes" id="UP001174909"/>
    </source>
</evidence>
<keyword evidence="10" id="KW-1185">Reference proteome</keyword>
<dbReference type="PROSITE" id="PS50171">
    <property type="entry name" value="ZF_MATRIN"/>
    <property type="match status" value="1"/>
</dbReference>
<gene>
    <name evidence="9" type="ORF">GBAR_LOCUS28305</name>
</gene>
<dbReference type="SMART" id="SM00451">
    <property type="entry name" value="ZnF_U1"/>
    <property type="match status" value="1"/>
</dbReference>
<dbReference type="Pfam" id="PF00397">
    <property type="entry name" value="WW"/>
    <property type="match status" value="1"/>
</dbReference>
<dbReference type="CDD" id="cd00201">
    <property type="entry name" value="WW"/>
    <property type="match status" value="1"/>
</dbReference>
<evidence type="ECO:0000313" key="9">
    <source>
        <dbReference type="EMBL" id="CAI8051706.1"/>
    </source>
</evidence>
<dbReference type="GO" id="GO:0000398">
    <property type="term" value="P:mRNA splicing, via spliceosome"/>
    <property type="evidence" value="ECO:0007669"/>
    <property type="project" value="InterPro"/>
</dbReference>
<dbReference type="GO" id="GO:0003723">
    <property type="term" value="F:RNA binding"/>
    <property type="evidence" value="ECO:0007669"/>
    <property type="project" value="TreeGrafter"/>
</dbReference>
<dbReference type="AlphaFoldDB" id="A0AA35TQ59"/>
<sequence length="323" mass="36340">MTDYWKSNPRKFCEVCRCWFGDNKASVDFHERGRRHQENVKKMLSSARQRSAENEKTALQTKEILASIEMAAAAAYLKDLEGGDPADARPPLPSDGTATTPSPALHPALAESFEFRKAKAHAEILTAIQERETKAEREVATMAPPPPPSQWQQAVTPEGQLYYYNIFTRVTQWDEPGSYQPLPPDQLPPKTTAEIKPPTIASSYSSEEGEGGIKRAGDEVGEEPRPKRPTGPYGAWTTIALRPREPEPEPEVKEEKEEEESDSEEEREDHRLVDEEEERLKFAEKTAPSLAETEVTPGSFKGFGFKKRSTERPKTRQRTSELS</sequence>
<feature type="compositionally biased region" description="Acidic residues" evidence="6">
    <location>
        <begin position="256"/>
        <end position="267"/>
    </location>
</feature>
<dbReference type="Proteomes" id="UP001174909">
    <property type="component" value="Unassembled WGS sequence"/>
</dbReference>
<protein>
    <submittedName>
        <fullName evidence="9">WW domain-binding protein 4</fullName>
    </submittedName>
</protein>
<evidence type="ECO:0000259" key="7">
    <source>
        <dbReference type="PROSITE" id="PS50020"/>
    </source>
</evidence>
<evidence type="ECO:0000256" key="1">
    <source>
        <dbReference type="ARBA" id="ARBA00004123"/>
    </source>
</evidence>
<feature type="compositionally biased region" description="Basic and acidic residues" evidence="6">
    <location>
        <begin position="211"/>
        <end position="226"/>
    </location>
</feature>
<proteinExistence type="predicted"/>
<feature type="compositionally biased region" description="Basic and acidic residues" evidence="6">
    <location>
        <begin position="268"/>
        <end position="284"/>
    </location>
</feature>
<dbReference type="InterPro" id="IPR040023">
    <property type="entry name" value="WBP4"/>
</dbReference>
<evidence type="ECO:0000256" key="5">
    <source>
        <dbReference type="ARBA" id="ARBA00023242"/>
    </source>
</evidence>
<name>A0AA35TQ59_GEOBA</name>
<dbReference type="PROSITE" id="PS01159">
    <property type="entry name" value="WW_DOMAIN_1"/>
    <property type="match status" value="1"/>
</dbReference>
<evidence type="ECO:0000259" key="8">
    <source>
        <dbReference type="PROSITE" id="PS50171"/>
    </source>
</evidence>
<keyword evidence="3" id="KW-0863">Zinc-finger</keyword>
<dbReference type="InterPro" id="IPR036020">
    <property type="entry name" value="WW_dom_sf"/>
</dbReference>
<dbReference type="SMART" id="SM00456">
    <property type="entry name" value="WW"/>
    <property type="match status" value="1"/>
</dbReference>